<organism evidence="1 2">
    <name type="scientific">Trametes sanguinea</name>
    <dbReference type="NCBI Taxonomy" id="158606"/>
    <lineage>
        <taxon>Eukaryota</taxon>
        <taxon>Fungi</taxon>
        <taxon>Dikarya</taxon>
        <taxon>Basidiomycota</taxon>
        <taxon>Agaricomycotina</taxon>
        <taxon>Agaricomycetes</taxon>
        <taxon>Polyporales</taxon>
        <taxon>Polyporaceae</taxon>
        <taxon>Trametes</taxon>
    </lineage>
</organism>
<keyword evidence="2" id="KW-1185">Reference proteome</keyword>
<evidence type="ECO:0000313" key="1">
    <source>
        <dbReference type="EMBL" id="KAJ2977303.1"/>
    </source>
</evidence>
<proteinExistence type="predicted"/>
<protein>
    <submittedName>
        <fullName evidence="1">Uncharacterized protein</fullName>
    </submittedName>
</protein>
<accession>A0ACC1NES9</accession>
<comment type="caution">
    <text evidence="1">The sequence shown here is derived from an EMBL/GenBank/DDBJ whole genome shotgun (WGS) entry which is preliminary data.</text>
</comment>
<reference evidence="1" key="1">
    <citation type="submission" date="2022-08" db="EMBL/GenBank/DDBJ databases">
        <title>Genome Sequence of Pycnoporus sanguineus.</title>
        <authorList>
            <person name="Buettner E."/>
        </authorList>
    </citation>
    <scope>NUCLEOTIDE SEQUENCE</scope>
    <source>
        <strain evidence="1">CG-C14</strain>
    </source>
</reference>
<sequence length="113" mass="12408">MSSPYTYPQYYYTTPYLSPYYHQPHISPFTKNATYDSAPSVGSGRIGADSAAPFAPPLPPRALEGMFLTVADFFVDEDGNDAAFVAFARSLASMSATISFDWGYSRDSKYSCP</sequence>
<dbReference type="EMBL" id="JANSHE010004464">
    <property type="protein sequence ID" value="KAJ2977303.1"/>
    <property type="molecule type" value="Genomic_DNA"/>
</dbReference>
<gene>
    <name evidence="1" type="ORF">NUW54_g11437</name>
</gene>
<evidence type="ECO:0000313" key="2">
    <source>
        <dbReference type="Proteomes" id="UP001144978"/>
    </source>
</evidence>
<name>A0ACC1NES9_9APHY</name>
<dbReference type="Proteomes" id="UP001144978">
    <property type="component" value="Unassembled WGS sequence"/>
</dbReference>